<evidence type="ECO:0000313" key="3">
    <source>
        <dbReference type="Proteomes" id="UP000729701"/>
    </source>
</evidence>
<dbReference type="InterPro" id="IPR035919">
    <property type="entry name" value="EAL_sf"/>
</dbReference>
<accession>A0A951QMY5</accession>
<dbReference type="SUPFAM" id="SSF141868">
    <property type="entry name" value="EAL domain-like"/>
    <property type="match status" value="1"/>
</dbReference>
<organism evidence="2 3">
    <name type="scientific">Cyanomargarita calcarea GSE-NOS-MK-12-04C</name>
    <dbReference type="NCBI Taxonomy" id="2839659"/>
    <lineage>
        <taxon>Bacteria</taxon>
        <taxon>Bacillati</taxon>
        <taxon>Cyanobacteriota</taxon>
        <taxon>Cyanophyceae</taxon>
        <taxon>Nostocales</taxon>
        <taxon>Cyanomargaritaceae</taxon>
        <taxon>Cyanomargarita</taxon>
    </lineage>
</organism>
<dbReference type="CDD" id="cd01948">
    <property type="entry name" value="EAL"/>
    <property type="match status" value="1"/>
</dbReference>
<dbReference type="EMBL" id="JAHHGZ010000010">
    <property type="protein sequence ID" value="MBW4667958.1"/>
    <property type="molecule type" value="Genomic_DNA"/>
</dbReference>
<sequence>MNKIQLGEFKLGSPKTSGNINILYPQASYLHHFLEPYEDLISKLIIELTDLAEENTSSNYLLDIIRKSSQADFVFILQNITQNSWVVKSQSNLSDILDQDAYAANLKSTILQITSIESVFNSAHYGIYKIHESTKGVSKAFVIIPSRSQAPHEVMIVCGLPPDSYLLENIYSQILVSFYQAVQRLSLQPELVEAAIIDDLKKNFGFVSASLYDRRLKLFCDRLKAMIVYFEPVLHLDPEYLFISGWEALARNPESLVAPLDLFEAAELWGSRFTMKLDCHFLMVATTSYRQARKSKQRRPEDIVPLSVNVYPASLMQKEYFETVREILKDKIIAPKNLVLEISEKTELPKLDEGAYLNSPMAVFKNKLLEYVHQLKIRFAIDDFGVGYASVSRLAGLSPSYVKIDRDILHHPPSDVIIRFVHELVGANNLNPSNVIVEGVDETTPITLHRLKEIGVSYIQGHIVGKPEPEIYRLTQEKAEYLKSLILFPKN</sequence>
<dbReference type="InterPro" id="IPR001633">
    <property type="entry name" value="EAL_dom"/>
</dbReference>
<dbReference type="PANTHER" id="PTHR33121">
    <property type="entry name" value="CYCLIC DI-GMP PHOSPHODIESTERASE PDEF"/>
    <property type="match status" value="1"/>
</dbReference>
<dbReference type="SMART" id="SM00052">
    <property type="entry name" value="EAL"/>
    <property type="match status" value="1"/>
</dbReference>
<dbReference type="PANTHER" id="PTHR33121:SF71">
    <property type="entry name" value="OXYGEN SENSOR PROTEIN DOSP"/>
    <property type="match status" value="1"/>
</dbReference>
<comment type="caution">
    <text evidence="2">The sequence shown here is derived from an EMBL/GenBank/DDBJ whole genome shotgun (WGS) entry which is preliminary data.</text>
</comment>
<gene>
    <name evidence="2" type="ORF">KME60_11140</name>
</gene>
<dbReference type="PROSITE" id="PS50883">
    <property type="entry name" value="EAL"/>
    <property type="match status" value="1"/>
</dbReference>
<dbReference type="GO" id="GO:0071111">
    <property type="term" value="F:cyclic-guanylate-specific phosphodiesterase activity"/>
    <property type="evidence" value="ECO:0007669"/>
    <property type="project" value="InterPro"/>
</dbReference>
<evidence type="ECO:0000259" key="1">
    <source>
        <dbReference type="PROSITE" id="PS50883"/>
    </source>
</evidence>
<dbReference type="Proteomes" id="UP000729701">
    <property type="component" value="Unassembled WGS sequence"/>
</dbReference>
<reference evidence="2" key="1">
    <citation type="submission" date="2021-05" db="EMBL/GenBank/DDBJ databases">
        <authorList>
            <person name="Pietrasiak N."/>
            <person name="Ward R."/>
            <person name="Stajich J.E."/>
            <person name="Kurbessoian T."/>
        </authorList>
    </citation>
    <scope>NUCLEOTIDE SEQUENCE</scope>
    <source>
        <strain evidence="2">GSE-NOS-MK-12-04C</strain>
    </source>
</reference>
<evidence type="ECO:0000313" key="2">
    <source>
        <dbReference type="EMBL" id="MBW4667958.1"/>
    </source>
</evidence>
<reference evidence="2" key="2">
    <citation type="journal article" date="2022" name="Microbiol. Resour. Announc.">
        <title>Metagenome Sequencing to Explore Phylogenomics of Terrestrial Cyanobacteria.</title>
        <authorList>
            <person name="Ward R.D."/>
            <person name="Stajich J.E."/>
            <person name="Johansen J.R."/>
            <person name="Huntemann M."/>
            <person name="Clum A."/>
            <person name="Foster B."/>
            <person name="Foster B."/>
            <person name="Roux S."/>
            <person name="Palaniappan K."/>
            <person name="Varghese N."/>
            <person name="Mukherjee S."/>
            <person name="Reddy T.B.K."/>
            <person name="Daum C."/>
            <person name="Copeland A."/>
            <person name="Chen I.A."/>
            <person name="Ivanova N.N."/>
            <person name="Kyrpides N.C."/>
            <person name="Shapiro N."/>
            <person name="Eloe-Fadrosh E.A."/>
            <person name="Pietrasiak N."/>
        </authorList>
    </citation>
    <scope>NUCLEOTIDE SEQUENCE</scope>
    <source>
        <strain evidence="2">GSE-NOS-MK-12-04C</strain>
    </source>
</reference>
<name>A0A951QMY5_9CYAN</name>
<dbReference type="Gene3D" id="3.20.20.450">
    <property type="entry name" value="EAL domain"/>
    <property type="match status" value="1"/>
</dbReference>
<feature type="domain" description="EAL" evidence="1">
    <location>
        <begin position="209"/>
        <end position="481"/>
    </location>
</feature>
<proteinExistence type="predicted"/>
<dbReference type="Pfam" id="PF00563">
    <property type="entry name" value="EAL"/>
    <property type="match status" value="1"/>
</dbReference>
<dbReference type="AlphaFoldDB" id="A0A951QMY5"/>
<dbReference type="InterPro" id="IPR050706">
    <property type="entry name" value="Cyclic-di-GMP_PDE-like"/>
</dbReference>
<protein>
    <submittedName>
        <fullName evidence="2">EAL domain-containing protein</fullName>
    </submittedName>
</protein>